<proteinExistence type="predicted"/>
<accession>A0A2S6IN67</accession>
<dbReference type="RefSeq" id="WP_104514987.1">
    <property type="nucleotide sequence ID" value="NZ_MQVW01000002.1"/>
</dbReference>
<dbReference type="OrthoDB" id="1451701at2"/>
<sequence length="171" mass="20023">MKKSIYLYLFIFASLIALVIYVNGRKYQEKLESQVKSLRTEVYKKDQARKEAESVPYKVDYENSVFSLKGNPEAENYLYNIGLTPEEVEYIIGEELLDLNVKPNGNPLVPYEGQGRGFRIIDTKFINHKWVLANFTDNDRWGDVLIRYDFDVDKNVTMETVSSVLYDRNRK</sequence>
<evidence type="ECO:0000313" key="3">
    <source>
        <dbReference type="Proteomes" id="UP000239002"/>
    </source>
</evidence>
<keyword evidence="3" id="KW-1185">Reference proteome</keyword>
<protein>
    <recommendedName>
        <fullName evidence="4">Hydrolase</fullName>
    </recommendedName>
</protein>
<keyword evidence="1" id="KW-0472">Membrane</keyword>
<organism evidence="2 3">
    <name type="scientific">Nonlabens xylanidelens</name>
    <dbReference type="NCBI Taxonomy" id="191564"/>
    <lineage>
        <taxon>Bacteria</taxon>
        <taxon>Pseudomonadati</taxon>
        <taxon>Bacteroidota</taxon>
        <taxon>Flavobacteriia</taxon>
        <taxon>Flavobacteriales</taxon>
        <taxon>Flavobacteriaceae</taxon>
        <taxon>Nonlabens</taxon>
    </lineage>
</organism>
<reference evidence="2 3" key="1">
    <citation type="submission" date="2018-02" db="EMBL/GenBank/DDBJ databases">
        <title>Genomic Encyclopedia of Archaeal and Bacterial Type Strains, Phase II (KMG-II): from individual species to whole genera.</title>
        <authorList>
            <person name="Goeker M."/>
        </authorList>
    </citation>
    <scope>NUCLEOTIDE SEQUENCE [LARGE SCALE GENOMIC DNA]</scope>
    <source>
        <strain evidence="2 3">DSM 16809</strain>
    </source>
</reference>
<name>A0A2S6IN67_9FLAO</name>
<evidence type="ECO:0000313" key="2">
    <source>
        <dbReference type="EMBL" id="PPK95687.1"/>
    </source>
</evidence>
<keyword evidence="1" id="KW-1133">Transmembrane helix</keyword>
<comment type="caution">
    <text evidence="2">The sequence shown here is derived from an EMBL/GenBank/DDBJ whole genome shotgun (WGS) entry which is preliminary data.</text>
</comment>
<dbReference type="AlphaFoldDB" id="A0A2S6IN67"/>
<evidence type="ECO:0008006" key="4">
    <source>
        <dbReference type="Google" id="ProtNLM"/>
    </source>
</evidence>
<dbReference type="EMBL" id="PTJE01000002">
    <property type="protein sequence ID" value="PPK95687.1"/>
    <property type="molecule type" value="Genomic_DNA"/>
</dbReference>
<gene>
    <name evidence="2" type="ORF">LY01_01280</name>
</gene>
<feature type="transmembrane region" description="Helical" evidence="1">
    <location>
        <begin position="6"/>
        <end position="24"/>
    </location>
</feature>
<keyword evidence="1" id="KW-0812">Transmembrane</keyword>
<evidence type="ECO:0000256" key="1">
    <source>
        <dbReference type="SAM" id="Phobius"/>
    </source>
</evidence>
<dbReference type="Proteomes" id="UP000239002">
    <property type="component" value="Unassembled WGS sequence"/>
</dbReference>